<sequence length="244" mass="27041">MSGHSKFANIKHKKARNDAQKGKIFTKMGREIAVAVKEGGPDPLLNNKLADIIRKAKSNNMPNDTIQRSIKKASGDANSVNYEYITYEGYGPNGIAVIVETLTDNKNRTAANVRAAFAKGNGNMGTTGCVSFMFDKKGQIFIDQDATDMDEDEFMMFVIDAGADDFEAEDEMYIITTSPETFSEVCSKIETKGIEMVDAKITMIPQTVATLEEVNFKAWDKMMALLEEDDDVQEVYHNCENATI</sequence>
<comment type="caution">
    <text evidence="1">The sequence shown here is derived from an EMBL/GenBank/DDBJ whole genome shotgun (WGS) entry which is preliminary data.</text>
</comment>
<protein>
    <submittedName>
        <fullName evidence="1">Transcriptional regulator</fullName>
    </submittedName>
</protein>
<keyword evidence="2" id="KW-1185">Reference proteome</keyword>
<dbReference type="Proteomes" id="UP000188605">
    <property type="component" value="Unassembled WGS sequence"/>
</dbReference>
<proteinExistence type="predicted"/>
<gene>
    <name evidence="1" type="ORF">AN396_11100</name>
</gene>
<dbReference type="EMBL" id="LJDB01000090">
    <property type="protein sequence ID" value="ONI38312.1"/>
    <property type="molecule type" value="Genomic_DNA"/>
</dbReference>
<name>A0ACC8X8W7_9FIRM</name>
<reference evidence="1" key="1">
    <citation type="submission" date="2016-08" db="EMBL/GenBank/DDBJ databases">
        <authorList>
            <person name="Ngugi D.K."/>
            <person name="Miyake S."/>
            <person name="Stingl U."/>
        </authorList>
    </citation>
    <scope>NUCLEOTIDE SEQUENCE</scope>
    <source>
        <strain evidence="1">SCG-B11WGA-EpuloA1</strain>
    </source>
</reference>
<organism evidence="1 2">
    <name type="scientific">Candidatus Epulonipiscium fishelsonii</name>
    <dbReference type="NCBI Taxonomy" id="77094"/>
    <lineage>
        <taxon>Bacteria</taxon>
        <taxon>Bacillati</taxon>
        <taxon>Bacillota</taxon>
        <taxon>Clostridia</taxon>
        <taxon>Lachnospirales</taxon>
        <taxon>Lachnospiraceae</taxon>
        <taxon>Candidatus Epulonipiscium</taxon>
    </lineage>
</organism>
<evidence type="ECO:0000313" key="1">
    <source>
        <dbReference type="EMBL" id="ONI38312.1"/>
    </source>
</evidence>
<evidence type="ECO:0000313" key="2">
    <source>
        <dbReference type="Proteomes" id="UP000188605"/>
    </source>
</evidence>
<accession>A0ACC8X8W7</accession>